<sequence>MINATSFSRLSRLLLLVLLQASLLTASAAPPALPSPGEVVLSKRAGQFLDFPSDYQGRVRKGEYLRALMPLDSARAAHANGGLSVVSPFRDENATARWGWTLGSSWYPFDENLEPMSMNSLAEAFRDKAFPVDKKQSGVYRYRHDMKFTLANGTEGQPTEASYTNVVNPSAGAFIFGVNYSPRYQVKGYGNRTVPDMEKLSDFAFFQWLEGCQYKEMNPTDLKVVFRAYVSYLPTFVIVLDALKEAGYRRVPGWKKRAVIKMGTRPGDAILGTTHGAGVAAMLIQHKDVLGVKEIEEAVVWGCRRRRRRRRFLWQRAGFRFTMTPPDAVLNIRFTIRSVEESVL</sequence>
<keyword evidence="1" id="KW-0732">Signal</keyword>
<dbReference type="AlphaFoldDB" id="A0A4U6X0Z1"/>
<dbReference type="Proteomes" id="UP000310108">
    <property type="component" value="Unassembled WGS sequence"/>
</dbReference>
<gene>
    <name evidence="2" type="ORF">CTA1_6560</name>
</gene>
<dbReference type="EMBL" id="PJEX01000896">
    <property type="protein sequence ID" value="TKW48553.1"/>
    <property type="molecule type" value="Genomic_DNA"/>
</dbReference>
<name>A0A4U6X0Z1_9PEZI</name>
<evidence type="ECO:0000313" key="3">
    <source>
        <dbReference type="Proteomes" id="UP000310108"/>
    </source>
</evidence>
<proteinExistence type="predicted"/>
<evidence type="ECO:0000256" key="1">
    <source>
        <dbReference type="SAM" id="SignalP"/>
    </source>
</evidence>
<protein>
    <submittedName>
        <fullName evidence="2">Uncharacterized protein</fullName>
    </submittedName>
</protein>
<organism evidence="2 3">
    <name type="scientific">Colletotrichum tanaceti</name>
    <dbReference type="NCBI Taxonomy" id="1306861"/>
    <lineage>
        <taxon>Eukaryota</taxon>
        <taxon>Fungi</taxon>
        <taxon>Dikarya</taxon>
        <taxon>Ascomycota</taxon>
        <taxon>Pezizomycotina</taxon>
        <taxon>Sordariomycetes</taxon>
        <taxon>Hypocreomycetidae</taxon>
        <taxon>Glomerellales</taxon>
        <taxon>Glomerellaceae</taxon>
        <taxon>Colletotrichum</taxon>
        <taxon>Colletotrichum destructivum species complex</taxon>
    </lineage>
</organism>
<accession>A0A4U6X0Z1</accession>
<evidence type="ECO:0000313" key="2">
    <source>
        <dbReference type="EMBL" id="TKW48553.1"/>
    </source>
</evidence>
<comment type="caution">
    <text evidence="2">The sequence shown here is derived from an EMBL/GenBank/DDBJ whole genome shotgun (WGS) entry which is preliminary data.</text>
</comment>
<dbReference type="OrthoDB" id="5337308at2759"/>
<feature type="chain" id="PRO_5020527192" evidence="1">
    <location>
        <begin position="29"/>
        <end position="344"/>
    </location>
</feature>
<dbReference type="STRING" id="1306861.A0A4U6X0Z1"/>
<keyword evidence="3" id="KW-1185">Reference proteome</keyword>
<reference evidence="2 3" key="1">
    <citation type="journal article" date="2019" name="PLoS ONE">
        <title>Comparative genome analysis indicates high evolutionary potential of pathogenicity genes in Colletotrichum tanaceti.</title>
        <authorList>
            <person name="Lelwala R.V."/>
            <person name="Korhonen P.K."/>
            <person name="Young N.D."/>
            <person name="Scott J.B."/>
            <person name="Ades P.A."/>
            <person name="Gasser R.B."/>
            <person name="Taylor P.W.J."/>
        </authorList>
    </citation>
    <scope>NUCLEOTIDE SEQUENCE [LARGE SCALE GENOMIC DNA]</scope>
    <source>
        <strain evidence="2">BRIP57314</strain>
    </source>
</reference>
<feature type="signal peptide" evidence="1">
    <location>
        <begin position="1"/>
        <end position="28"/>
    </location>
</feature>